<reference evidence="5" key="1">
    <citation type="submission" date="2010-05" db="EMBL/GenBank/DDBJ databases">
        <title>The Genome Sequence of Magnaporthe poae strain ATCC 64411.</title>
        <authorList>
            <consortium name="The Broad Institute Genome Sequencing Platform"/>
            <consortium name="Broad Institute Genome Sequencing Center for Infectious Disease"/>
            <person name="Ma L.-J."/>
            <person name="Dead R."/>
            <person name="Young S."/>
            <person name="Zeng Q."/>
            <person name="Koehrsen M."/>
            <person name="Alvarado L."/>
            <person name="Berlin A."/>
            <person name="Chapman S.B."/>
            <person name="Chen Z."/>
            <person name="Freedman E."/>
            <person name="Gellesch M."/>
            <person name="Goldberg J."/>
            <person name="Griggs A."/>
            <person name="Gujja S."/>
            <person name="Heilman E.R."/>
            <person name="Heiman D."/>
            <person name="Hepburn T."/>
            <person name="Howarth C."/>
            <person name="Jen D."/>
            <person name="Larson L."/>
            <person name="Mehta T."/>
            <person name="Neiman D."/>
            <person name="Pearson M."/>
            <person name="Roberts A."/>
            <person name="Saif S."/>
            <person name="Shea T."/>
            <person name="Shenoy N."/>
            <person name="Sisk P."/>
            <person name="Stolte C."/>
            <person name="Sykes S."/>
            <person name="Walk T."/>
            <person name="White J."/>
            <person name="Yandava C."/>
            <person name="Haas B."/>
            <person name="Nusbaum C."/>
            <person name="Birren B."/>
        </authorList>
    </citation>
    <scope>NUCLEOTIDE SEQUENCE</scope>
    <source>
        <strain evidence="5">ATCC 64411</strain>
    </source>
</reference>
<dbReference type="EnsemblFungi" id="MAPG_09805T0">
    <property type="protein sequence ID" value="MAPG_09805T0"/>
    <property type="gene ID" value="MAPG_09805"/>
</dbReference>
<evidence type="ECO:0000313" key="5">
    <source>
        <dbReference type="EMBL" id="KLU91284.1"/>
    </source>
</evidence>
<dbReference type="PANTHER" id="PTHR28042">
    <property type="entry name" value="E3 UBIQUITIN-PROTEIN LIGASE COMPLEX SLX5-SLX8 SUBUNIT SLX5"/>
    <property type="match status" value="1"/>
</dbReference>
<dbReference type="eggNOG" id="ENOG502SDJU">
    <property type="taxonomic scope" value="Eukaryota"/>
</dbReference>
<dbReference type="EMBL" id="GL876976">
    <property type="protein sequence ID" value="KLU91284.1"/>
    <property type="molecule type" value="Genomic_DNA"/>
</dbReference>
<evidence type="ECO:0000256" key="2">
    <source>
        <dbReference type="ARBA" id="ARBA00022771"/>
    </source>
</evidence>
<protein>
    <recommendedName>
        <fullName evidence="8">RING-type domain-containing protein</fullName>
    </recommendedName>
</protein>
<feature type="region of interest" description="Disordered" evidence="4">
    <location>
        <begin position="376"/>
        <end position="396"/>
    </location>
</feature>
<dbReference type="InterPro" id="IPR038886">
    <property type="entry name" value="E3_SLX5/Rfp1"/>
</dbReference>
<evidence type="ECO:0000256" key="1">
    <source>
        <dbReference type="ARBA" id="ARBA00022723"/>
    </source>
</evidence>
<accession>A0A0C4EAW9</accession>
<dbReference type="GO" id="GO:0008270">
    <property type="term" value="F:zinc ion binding"/>
    <property type="evidence" value="ECO:0007669"/>
    <property type="project" value="UniProtKB-KW"/>
</dbReference>
<evidence type="ECO:0000313" key="7">
    <source>
        <dbReference type="Proteomes" id="UP000011715"/>
    </source>
</evidence>
<gene>
    <name evidence="5" type="ORF">MAPG_09805</name>
</gene>
<keyword evidence="1" id="KW-0479">Metal-binding</keyword>
<dbReference type="GO" id="GO:0033768">
    <property type="term" value="C:SUMO-targeted ubiquitin ligase complex"/>
    <property type="evidence" value="ECO:0007669"/>
    <property type="project" value="TreeGrafter"/>
</dbReference>
<feature type="compositionally biased region" description="Polar residues" evidence="4">
    <location>
        <begin position="74"/>
        <end position="83"/>
    </location>
</feature>
<dbReference type="OrthoDB" id="2398441at2759"/>
<dbReference type="GO" id="GO:0004842">
    <property type="term" value="F:ubiquitin-protein transferase activity"/>
    <property type="evidence" value="ECO:0007669"/>
    <property type="project" value="TreeGrafter"/>
</dbReference>
<evidence type="ECO:0000313" key="6">
    <source>
        <dbReference type="EnsemblFungi" id="MAPG_09805T0"/>
    </source>
</evidence>
<dbReference type="PROSITE" id="PS00518">
    <property type="entry name" value="ZF_RING_1"/>
    <property type="match status" value="1"/>
</dbReference>
<feature type="compositionally biased region" description="Polar residues" evidence="4">
    <location>
        <begin position="165"/>
        <end position="178"/>
    </location>
</feature>
<feature type="region of interest" description="Disordered" evidence="4">
    <location>
        <begin position="1"/>
        <end position="103"/>
    </location>
</feature>
<reference evidence="6" key="4">
    <citation type="journal article" date="2015" name="G3 (Bethesda)">
        <title>Genome sequences of three phytopathogenic species of the Magnaporthaceae family of fungi.</title>
        <authorList>
            <person name="Okagaki L.H."/>
            <person name="Nunes C.C."/>
            <person name="Sailsbery J."/>
            <person name="Clay B."/>
            <person name="Brown D."/>
            <person name="John T."/>
            <person name="Oh Y."/>
            <person name="Young N."/>
            <person name="Fitzgerald M."/>
            <person name="Haas B.J."/>
            <person name="Zeng Q."/>
            <person name="Young S."/>
            <person name="Adiconis X."/>
            <person name="Fan L."/>
            <person name="Levin J.Z."/>
            <person name="Mitchell T.K."/>
            <person name="Okubara P.A."/>
            <person name="Farman M.L."/>
            <person name="Kohn L.M."/>
            <person name="Birren B."/>
            <person name="Ma L.-J."/>
            <person name="Dean R.A."/>
        </authorList>
    </citation>
    <scope>NUCLEOTIDE SEQUENCE</scope>
    <source>
        <strain evidence="6">ATCC 64411 / 73-15</strain>
    </source>
</reference>
<dbReference type="STRING" id="644358.A0A0C4EAW9"/>
<feature type="region of interest" description="Disordered" evidence="4">
    <location>
        <begin position="125"/>
        <end position="268"/>
    </location>
</feature>
<feature type="compositionally biased region" description="Acidic residues" evidence="4">
    <location>
        <begin position="48"/>
        <end position="72"/>
    </location>
</feature>
<feature type="compositionally biased region" description="Gly residues" evidence="4">
    <location>
        <begin position="208"/>
        <end position="218"/>
    </location>
</feature>
<keyword evidence="2" id="KW-0863">Zinc-finger</keyword>
<sequence length="467" mass="50911">MSDSDVEVISNPSRPRAIFDDSQDDELIQIEIATSSPPARRRTPAVFVDDDDDDDDDSEDDDQEETEEEEESLFVSQESSPASESDLGEAGSSLPGVDAIPLERSMMERRGRLFTQRQSAAVVRLQQPAGDYIDLTQEPDSPDYSRLAMPPMDPPRNDRPRNTGFLDQSSNRGEQRGQNARAASRNPRRQAGLVRTPSLARSDASINGGRGRAGGGGNIPLIDLTGDGPEPIAPPQPPAAAEGNAAANNPWNWFQRPPRPAARGDRGDPHLPLSRTLNHLSQLTSQLTAAMRGEVNGAPAAAAAADQSNLPEVIRIIHLDLDYNGGIPPDFWDPHVRPDAEKPKYNAPKEAMEGCTRSTGEDVVAICPSCEEELVYDPDEKPTTPPPAKRQRTKKDRAEHHFMAVKACGHVFCHQCYETRKEKAKTNKLSDHGCGFRPGPNRMSVMCAVEGCDSEVGSKTAWLGIFV</sequence>
<feature type="compositionally biased region" description="Low complexity" evidence="4">
    <location>
        <begin position="239"/>
        <end position="250"/>
    </location>
</feature>
<evidence type="ECO:0008006" key="8">
    <source>
        <dbReference type="Google" id="ProtNLM"/>
    </source>
</evidence>
<dbReference type="Proteomes" id="UP000011715">
    <property type="component" value="Unassembled WGS sequence"/>
</dbReference>
<dbReference type="InterPro" id="IPR017907">
    <property type="entry name" value="Znf_RING_CS"/>
</dbReference>
<dbReference type="AlphaFoldDB" id="A0A0C4EAW9"/>
<keyword evidence="3" id="KW-0862">Zinc</keyword>
<organism evidence="6 7">
    <name type="scientific">Magnaporthiopsis poae (strain ATCC 64411 / 73-15)</name>
    <name type="common">Kentucky bluegrass fungus</name>
    <name type="synonym">Magnaporthe poae</name>
    <dbReference type="NCBI Taxonomy" id="644358"/>
    <lineage>
        <taxon>Eukaryota</taxon>
        <taxon>Fungi</taxon>
        <taxon>Dikarya</taxon>
        <taxon>Ascomycota</taxon>
        <taxon>Pezizomycotina</taxon>
        <taxon>Sordariomycetes</taxon>
        <taxon>Sordariomycetidae</taxon>
        <taxon>Magnaporthales</taxon>
        <taxon>Magnaporthaceae</taxon>
        <taxon>Magnaporthiopsis</taxon>
    </lineage>
</organism>
<keyword evidence="7" id="KW-1185">Reference proteome</keyword>
<dbReference type="VEuPathDB" id="FungiDB:MAPG_09805"/>
<dbReference type="PANTHER" id="PTHR28042:SF1">
    <property type="entry name" value="E3 UBIQUITIN-PROTEIN LIGASE COMPLEX SLX5-SLX8 SUBUNIT SLX5"/>
    <property type="match status" value="1"/>
</dbReference>
<evidence type="ECO:0000256" key="3">
    <source>
        <dbReference type="ARBA" id="ARBA00022833"/>
    </source>
</evidence>
<reference evidence="5" key="3">
    <citation type="submission" date="2011-03" db="EMBL/GenBank/DDBJ databases">
        <title>Annotation of Magnaporthe poae ATCC 64411.</title>
        <authorList>
            <person name="Ma L.-J."/>
            <person name="Dead R."/>
            <person name="Young S.K."/>
            <person name="Zeng Q."/>
            <person name="Gargeya S."/>
            <person name="Fitzgerald M."/>
            <person name="Haas B."/>
            <person name="Abouelleil A."/>
            <person name="Alvarado L."/>
            <person name="Arachchi H.M."/>
            <person name="Berlin A."/>
            <person name="Brown A."/>
            <person name="Chapman S.B."/>
            <person name="Chen Z."/>
            <person name="Dunbar C."/>
            <person name="Freedman E."/>
            <person name="Gearin G."/>
            <person name="Gellesch M."/>
            <person name="Goldberg J."/>
            <person name="Griggs A."/>
            <person name="Gujja S."/>
            <person name="Heiman D."/>
            <person name="Howarth C."/>
            <person name="Larson L."/>
            <person name="Lui A."/>
            <person name="MacDonald P.J.P."/>
            <person name="Mehta T."/>
            <person name="Montmayeur A."/>
            <person name="Murphy C."/>
            <person name="Neiman D."/>
            <person name="Pearson M."/>
            <person name="Priest M."/>
            <person name="Roberts A."/>
            <person name="Saif S."/>
            <person name="Shea T."/>
            <person name="Shenoy N."/>
            <person name="Sisk P."/>
            <person name="Stolte C."/>
            <person name="Sykes S."/>
            <person name="Yandava C."/>
            <person name="Wortman J."/>
            <person name="Nusbaum C."/>
            <person name="Birren B."/>
        </authorList>
    </citation>
    <scope>NUCLEOTIDE SEQUENCE</scope>
    <source>
        <strain evidence="5">ATCC 64411</strain>
    </source>
</reference>
<reference evidence="6" key="5">
    <citation type="submission" date="2015-06" db="UniProtKB">
        <authorList>
            <consortium name="EnsemblFungi"/>
        </authorList>
    </citation>
    <scope>IDENTIFICATION</scope>
    <source>
        <strain evidence="6">ATCC 64411</strain>
    </source>
</reference>
<dbReference type="EMBL" id="ADBL01002511">
    <property type="status" value="NOT_ANNOTATED_CDS"/>
    <property type="molecule type" value="Genomic_DNA"/>
</dbReference>
<evidence type="ECO:0000256" key="4">
    <source>
        <dbReference type="SAM" id="MobiDB-lite"/>
    </source>
</evidence>
<reference evidence="7" key="2">
    <citation type="submission" date="2010-05" db="EMBL/GenBank/DDBJ databases">
        <title>The genome sequence of Magnaporthe poae strain ATCC 64411.</title>
        <authorList>
            <person name="Ma L.-J."/>
            <person name="Dead R."/>
            <person name="Young S."/>
            <person name="Zeng Q."/>
            <person name="Koehrsen M."/>
            <person name="Alvarado L."/>
            <person name="Berlin A."/>
            <person name="Chapman S.B."/>
            <person name="Chen Z."/>
            <person name="Freedman E."/>
            <person name="Gellesch M."/>
            <person name="Goldberg J."/>
            <person name="Griggs A."/>
            <person name="Gujja S."/>
            <person name="Heilman E.R."/>
            <person name="Heiman D."/>
            <person name="Hepburn T."/>
            <person name="Howarth C."/>
            <person name="Jen D."/>
            <person name="Larson L."/>
            <person name="Mehta T."/>
            <person name="Neiman D."/>
            <person name="Pearson M."/>
            <person name="Roberts A."/>
            <person name="Saif S."/>
            <person name="Shea T."/>
            <person name="Shenoy N."/>
            <person name="Sisk P."/>
            <person name="Stolte C."/>
            <person name="Sykes S."/>
            <person name="Walk T."/>
            <person name="White J."/>
            <person name="Yandava C."/>
            <person name="Haas B."/>
            <person name="Nusbaum C."/>
            <person name="Birren B."/>
        </authorList>
    </citation>
    <scope>NUCLEOTIDE SEQUENCE [LARGE SCALE GENOMIC DNA]</scope>
    <source>
        <strain evidence="7">ATCC 64411 / 73-15</strain>
    </source>
</reference>
<proteinExistence type="predicted"/>
<name>A0A0C4EAW9_MAGP6</name>